<dbReference type="EMBL" id="CAJOBH010267183">
    <property type="protein sequence ID" value="CAF5161926.1"/>
    <property type="molecule type" value="Genomic_DNA"/>
</dbReference>
<evidence type="ECO:0000256" key="6">
    <source>
        <dbReference type="ARBA" id="ARBA00022840"/>
    </source>
</evidence>
<dbReference type="Proteomes" id="UP000681720">
    <property type="component" value="Unassembled WGS sequence"/>
</dbReference>
<evidence type="ECO:0000256" key="1">
    <source>
        <dbReference type="ARBA" id="ARBA00012513"/>
    </source>
</evidence>
<feature type="non-terminal residue" evidence="10">
    <location>
        <position position="1"/>
    </location>
</feature>
<keyword evidence="5" id="KW-0418">Kinase</keyword>
<name>A0A8S3GGI3_9BILA</name>
<evidence type="ECO:0000259" key="9">
    <source>
        <dbReference type="PROSITE" id="PS50011"/>
    </source>
</evidence>
<dbReference type="AlphaFoldDB" id="A0A8S3GGI3"/>
<sequence length="67" mass="7895">REIKILENLRGGPNVITLLDIVKDPVSRTPALIFEYVNNIDFKQLYPTLSDYDIRFYMYELLKVCVD</sequence>
<evidence type="ECO:0000256" key="5">
    <source>
        <dbReference type="ARBA" id="ARBA00022777"/>
    </source>
</evidence>
<comment type="catalytic activity">
    <reaction evidence="7">
        <text>L-threonyl-[protein] + ATP = O-phospho-L-threonyl-[protein] + ADP + H(+)</text>
        <dbReference type="Rhea" id="RHEA:46608"/>
        <dbReference type="Rhea" id="RHEA-COMP:11060"/>
        <dbReference type="Rhea" id="RHEA-COMP:11605"/>
        <dbReference type="ChEBI" id="CHEBI:15378"/>
        <dbReference type="ChEBI" id="CHEBI:30013"/>
        <dbReference type="ChEBI" id="CHEBI:30616"/>
        <dbReference type="ChEBI" id="CHEBI:61977"/>
        <dbReference type="ChEBI" id="CHEBI:456216"/>
        <dbReference type="EC" id="2.7.11.1"/>
    </reaction>
</comment>
<evidence type="ECO:0000313" key="12">
    <source>
        <dbReference type="Proteomes" id="UP000681967"/>
    </source>
</evidence>
<keyword evidence="4" id="KW-0547">Nucleotide-binding</keyword>
<dbReference type="FunFam" id="3.30.200.20:FF:000088">
    <property type="entry name" value="Casein kinase II subunit alpha"/>
    <property type="match status" value="1"/>
</dbReference>
<proteinExistence type="predicted"/>
<dbReference type="GO" id="GO:0004674">
    <property type="term" value="F:protein serine/threonine kinase activity"/>
    <property type="evidence" value="ECO:0007669"/>
    <property type="project" value="UniProtKB-KW"/>
</dbReference>
<dbReference type="PANTHER" id="PTHR24054:SF0">
    <property type="entry name" value="CASEIN KINASE II SUBUNIT ALPHA"/>
    <property type="match status" value="1"/>
</dbReference>
<evidence type="ECO:0000313" key="10">
    <source>
        <dbReference type="EMBL" id="CAF5161926.1"/>
    </source>
</evidence>
<feature type="domain" description="Protein kinase" evidence="9">
    <location>
        <begin position="1"/>
        <end position="67"/>
    </location>
</feature>
<dbReference type="Proteomes" id="UP000681967">
    <property type="component" value="Unassembled WGS sequence"/>
</dbReference>
<comment type="catalytic activity">
    <reaction evidence="8">
        <text>L-seryl-[protein] + ATP = O-phospho-L-seryl-[protein] + ADP + H(+)</text>
        <dbReference type="Rhea" id="RHEA:17989"/>
        <dbReference type="Rhea" id="RHEA-COMP:9863"/>
        <dbReference type="Rhea" id="RHEA-COMP:11604"/>
        <dbReference type="ChEBI" id="CHEBI:15378"/>
        <dbReference type="ChEBI" id="CHEBI:29999"/>
        <dbReference type="ChEBI" id="CHEBI:30616"/>
        <dbReference type="ChEBI" id="CHEBI:83421"/>
        <dbReference type="ChEBI" id="CHEBI:456216"/>
        <dbReference type="EC" id="2.7.11.1"/>
    </reaction>
</comment>
<evidence type="ECO:0000256" key="7">
    <source>
        <dbReference type="ARBA" id="ARBA00047899"/>
    </source>
</evidence>
<evidence type="ECO:0000313" key="11">
    <source>
        <dbReference type="EMBL" id="CAF5224707.1"/>
    </source>
</evidence>
<organism evidence="10 12">
    <name type="scientific">Rotaria magnacalcarata</name>
    <dbReference type="NCBI Taxonomy" id="392030"/>
    <lineage>
        <taxon>Eukaryota</taxon>
        <taxon>Metazoa</taxon>
        <taxon>Spiralia</taxon>
        <taxon>Gnathifera</taxon>
        <taxon>Rotifera</taxon>
        <taxon>Eurotatoria</taxon>
        <taxon>Bdelloidea</taxon>
        <taxon>Philodinida</taxon>
        <taxon>Philodinidae</taxon>
        <taxon>Rotaria</taxon>
    </lineage>
</organism>
<keyword evidence="3" id="KW-0808">Transferase</keyword>
<dbReference type="InterPro" id="IPR011009">
    <property type="entry name" value="Kinase-like_dom_sf"/>
</dbReference>
<dbReference type="EC" id="2.7.11.1" evidence="1"/>
<protein>
    <recommendedName>
        <fullName evidence="1">non-specific serine/threonine protein kinase</fullName>
        <ecNumber evidence="1">2.7.11.1</ecNumber>
    </recommendedName>
</protein>
<dbReference type="GO" id="GO:0051726">
    <property type="term" value="P:regulation of cell cycle"/>
    <property type="evidence" value="ECO:0007669"/>
    <property type="project" value="TreeGrafter"/>
</dbReference>
<dbReference type="PANTHER" id="PTHR24054">
    <property type="entry name" value="CASEIN KINASE II SUBUNIT ALPHA"/>
    <property type="match status" value="1"/>
</dbReference>
<evidence type="ECO:0000256" key="3">
    <source>
        <dbReference type="ARBA" id="ARBA00022679"/>
    </source>
</evidence>
<evidence type="ECO:0000256" key="8">
    <source>
        <dbReference type="ARBA" id="ARBA00048679"/>
    </source>
</evidence>
<gene>
    <name evidence="10" type="ORF">BYL167_LOCUS74852</name>
    <name evidence="11" type="ORF">GIL414_LOCUS86240</name>
</gene>
<evidence type="ECO:0000256" key="2">
    <source>
        <dbReference type="ARBA" id="ARBA00022527"/>
    </source>
</evidence>
<dbReference type="PROSITE" id="PS50011">
    <property type="entry name" value="PROTEIN_KINASE_DOM"/>
    <property type="match status" value="1"/>
</dbReference>
<dbReference type="GO" id="GO:0005524">
    <property type="term" value="F:ATP binding"/>
    <property type="evidence" value="ECO:0007669"/>
    <property type="project" value="UniProtKB-KW"/>
</dbReference>
<dbReference type="Gene3D" id="1.10.510.10">
    <property type="entry name" value="Transferase(Phosphotransferase) domain 1"/>
    <property type="match status" value="1"/>
</dbReference>
<dbReference type="SUPFAM" id="SSF56112">
    <property type="entry name" value="Protein kinase-like (PK-like)"/>
    <property type="match status" value="1"/>
</dbReference>
<comment type="caution">
    <text evidence="10">The sequence shown here is derived from an EMBL/GenBank/DDBJ whole genome shotgun (WGS) entry which is preliminary data.</text>
</comment>
<evidence type="ECO:0000256" key="4">
    <source>
        <dbReference type="ARBA" id="ARBA00022741"/>
    </source>
</evidence>
<dbReference type="GO" id="GO:0005956">
    <property type="term" value="C:protein kinase CK2 complex"/>
    <property type="evidence" value="ECO:0007669"/>
    <property type="project" value="TreeGrafter"/>
</dbReference>
<dbReference type="InterPro" id="IPR000719">
    <property type="entry name" value="Prot_kinase_dom"/>
</dbReference>
<keyword evidence="2" id="KW-0723">Serine/threonine-protein kinase</keyword>
<dbReference type="GO" id="GO:0005829">
    <property type="term" value="C:cytosol"/>
    <property type="evidence" value="ECO:0007669"/>
    <property type="project" value="TreeGrafter"/>
</dbReference>
<dbReference type="InterPro" id="IPR045216">
    <property type="entry name" value="CK2_alpha"/>
</dbReference>
<keyword evidence="6" id="KW-0067">ATP-binding</keyword>
<accession>A0A8S3GGI3</accession>
<reference evidence="10" key="1">
    <citation type="submission" date="2021-02" db="EMBL/GenBank/DDBJ databases">
        <authorList>
            <person name="Nowell W R."/>
        </authorList>
    </citation>
    <scope>NUCLEOTIDE SEQUENCE</scope>
</reference>
<dbReference type="GO" id="GO:0005634">
    <property type="term" value="C:nucleus"/>
    <property type="evidence" value="ECO:0007669"/>
    <property type="project" value="TreeGrafter"/>
</dbReference>
<dbReference type="Gene3D" id="3.30.200.20">
    <property type="entry name" value="Phosphorylase Kinase, domain 1"/>
    <property type="match status" value="1"/>
</dbReference>
<dbReference type="EMBL" id="CAJOBJ010373902">
    <property type="protein sequence ID" value="CAF5224707.1"/>
    <property type="molecule type" value="Genomic_DNA"/>
</dbReference>